<dbReference type="SMART" id="SM00490">
    <property type="entry name" value="HELICc"/>
    <property type="match status" value="1"/>
</dbReference>
<evidence type="ECO:0000313" key="11">
    <source>
        <dbReference type="EMBL" id="PJJ75434.1"/>
    </source>
</evidence>
<dbReference type="InterPro" id="IPR014014">
    <property type="entry name" value="RNA_helicase_DEAD_Q_motif"/>
</dbReference>
<accession>A0A2M9CU37</accession>
<dbReference type="InterPro" id="IPR005580">
    <property type="entry name" value="DbpA/CsdA_RNA-bd_dom"/>
</dbReference>
<dbReference type="GO" id="GO:0016787">
    <property type="term" value="F:hydrolase activity"/>
    <property type="evidence" value="ECO:0007669"/>
    <property type="project" value="UniProtKB-KW"/>
</dbReference>
<dbReference type="OrthoDB" id="634931at2"/>
<comment type="similarity">
    <text evidence="5 7">Belongs to the DEAD box helicase family.</text>
</comment>
<evidence type="ECO:0000256" key="3">
    <source>
        <dbReference type="ARBA" id="ARBA00022806"/>
    </source>
</evidence>
<protein>
    <submittedName>
        <fullName evidence="11">ATP-dependent RNA helicase DeaD</fullName>
    </submittedName>
</protein>
<organism evidence="11 12">
    <name type="scientific">Thermoflavifilum aggregans</name>
    <dbReference type="NCBI Taxonomy" id="454188"/>
    <lineage>
        <taxon>Bacteria</taxon>
        <taxon>Pseudomonadati</taxon>
        <taxon>Bacteroidota</taxon>
        <taxon>Chitinophagia</taxon>
        <taxon>Chitinophagales</taxon>
        <taxon>Chitinophagaceae</taxon>
        <taxon>Thermoflavifilum</taxon>
    </lineage>
</organism>
<dbReference type="GO" id="GO:0005829">
    <property type="term" value="C:cytosol"/>
    <property type="evidence" value="ECO:0007669"/>
    <property type="project" value="TreeGrafter"/>
</dbReference>
<proteinExistence type="inferred from homology"/>
<feature type="domain" description="Helicase C-terminal" evidence="9">
    <location>
        <begin position="272"/>
        <end position="415"/>
    </location>
</feature>
<dbReference type="PROSITE" id="PS51195">
    <property type="entry name" value="Q_MOTIF"/>
    <property type="match status" value="1"/>
</dbReference>
<keyword evidence="4 7" id="KW-0067">ATP-binding</keyword>
<dbReference type="InterPro" id="IPR027417">
    <property type="entry name" value="P-loop_NTPase"/>
</dbReference>
<dbReference type="InterPro" id="IPR000629">
    <property type="entry name" value="RNA-helicase_DEAD-box_CS"/>
</dbReference>
<dbReference type="InterPro" id="IPR044742">
    <property type="entry name" value="DEAD/DEAH_RhlB"/>
</dbReference>
<keyword evidence="1 7" id="KW-0547">Nucleotide-binding</keyword>
<dbReference type="Pfam" id="PF00271">
    <property type="entry name" value="Helicase_C"/>
    <property type="match status" value="1"/>
</dbReference>
<dbReference type="EMBL" id="PGFG01000001">
    <property type="protein sequence ID" value="PJJ75434.1"/>
    <property type="molecule type" value="Genomic_DNA"/>
</dbReference>
<keyword evidence="3 7" id="KW-0347">Helicase</keyword>
<dbReference type="SMART" id="SM00487">
    <property type="entry name" value="DEXDc"/>
    <property type="match status" value="1"/>
</dbReference>
<gene>
    <name evidence="11" type="ORF">BXY57_1010</name>
</gene>
<dbReference type="Gene3D" id="3.30.70.330">
    <property type="match status" value="1"/>
</dbReference>
<dbReference type="InterPro" id="IPR014001">
    <property type="entry name" value="Helicase_ATP-bd"/>
</dbReference>
<feature type="domain" description="DEAD-box RNA helicase Q" evidence="10">
    <location>
        <begin position="39"/>
        <end position="67"/>
    </location>
</feature>
<evidence type="ECO:0000259" key="9">
    <source>
        <dbReference type="PROSITE" id="PS51194"/>
    </source>
</evidence>
<evidence type="ECO:0000259" key="8">
    <source>
        <dbReference type="PROSITE" id="PS51192"/>
    </source>
</evidence>
<evidence type="ECO:0000256" key="1">
    <source>
        <dbReference type="ARBA" id="ARBA00022741"/>
    </source>
</evidence>
<dbReference type="Proteomes" id="UP000230000">
    <property type="component" value="Unassembled WGS sequence"/>
</dbReference>
<feature type="short sequence motif" description="Q motif" evidence="6">
    <location>
        <begin position="39"/>
        <end position="67"/>
    </location>
</feature>
<dbReference type="AlphaFoldDB" id="A0A2M9CU37"/>
<evidence type="ECO:0000256" key="7">
    <source>
        <dbReference type="RuleBase" id="RU000492"/>
    </source>
</evidence>
<feature type="domain" description="Helicase ATP-binding" evidence="8">
    <location>
        <begin position="71"/>
        <end position="242"/>
    </location>
</feature>
<dbReference type="PANTHER" id="PTHR47959:SF13">
    <property type="entry name" value="ATP-DEPENDENT RNA HELICASE RHLE"/>
    <property type="match status" value="1"/>
</dbReference>
<dbReference type="Pfam" id="PF03880">
    <property type="entry name" value="DbpA"/>
    <property type="match status" value="1"/>
</dbReference>
<dbReference type="CDD" id="cd12252">
    <property type="entry name" value="RRM_DbpA"/>
    <property type="match status" value="1"/>
</dbReference>
<keyword evidence="2 7" id="KW-0378">Hydrolase</keyword>
<dbReference type="CDD" id="cd18787">
    <property type="entry name" value="SF2_C_DEAD"/>
    <property type="match status" value="1"/>
</dbReference>
<dbReference type="GO" id="GO:0003724">
    <property type="term" value="F:RNA helicase activity"/>
    <property type="evidence" value="ECO:0007669"/>
    <property type="project" value="InterPro"/>
</dbReference>
<evidence type="ECO:0000313" key="12">
    <source>
        <dbReference type="Proteomes" id="UP000230000"/>
    </source>
</evidence>
<dbReference type="PROSITE" id="PS51194">
    <property type="entry name" value="HELICASE_CTER"/>
    <property type="match status" value="1"/>
</dbReference>
<dbReference type="GO" id="GO:0005524">
    <property type="term" value="F:ATP binding"/>
    <property type="evidence" value="ECO:0007669"/>
    <property type="project" value="UniProtKB-KW"/>
</dbReference>
<dbReference type="InterPro" id="IPR001650">
    <property type="entry name" value="Helicase_C-like"/>
</dbReference>
<evidence type="ECO:0000259" key="10">
    <source>
        <dbReference type="PROSITE" id="PS51195"/>
    </source>
</evidence>
<dbReference type="CDD" id="cd00268">
    <property type="entry name" value="DEADc"/>
    <property type="match status" value="1"/>
</dbReference>
<dbReference type="GO" id="GO:0003676">
    <property type="term" value="F:nucleic acid binding"/>
    <property type="evidence" value="ECO:0007669"/>
    <property type="project" value="InterPro"/>
</dbReference>
<dbReference type="InterPro" id="IPR012677">
    <property type="entry name" value="Nucleotide-bd_a/b_plait_sf"/>
</dbReference>
<name>A0A2M9CU37_9BACT</name>
<dbReference type="InterPro" id="IPR011545">
    <property type="entry name" value="DEAD/DEAH_box_helicase_dom"/>
</dbReference>
<dbReference type="Pfam" id="PF00270">
    <property type="entry name" value="DEAD"/>
    <property type="match status" value="1"/>
</dbReference>
<evidence type="ECO:0000256" key="6">
    <source>
        <dbReference type="PROSITE-ProRule" id="PRU00552"/>
    </source>
</evidence>
<dbReference type="PROSITE" id="PS51192">
    <property type="entry name" value="HELICASE_ATP_BIND_1"/>
    <property type="match status" value="1"/>
</dbReference>
<dbReference type="Gene3D" id="3.40.50.300">
    <property type="entry name" value="P-loop containing nucleotide triphosphate hydrolases"/>
    <property type="match status" value="2"/>
</dbReference>
<keyword evidence="12" id="KW-1185">Reference proteome</keyword>
<dbReference type="PROSITE" id="PS00039">
    <property type="entry name" value="DEAD_ATP_HELICASE"/>
    <property type="match status" value="1"/>
</dbReference>
<evidence type="ECO:0000256" key="2">
    <source>
        <dbReference type="ARBA" id="ARBA00022801"/>
    </source>
</evidence>
<dbReference type="PANTHER" id="PTHR47959">
    <property type="entry name" value="ATP-DEPENDENT RNA HELICASE RHLE-RELATED"/>
    <property type="match status" value="1"/>
</dbReference>
<evidence type="ECO:0000256" key="4">
    <source>
        <dbReference type="ARBA" id="ARBA00022840"/>
    </source>
</evidence>
<evidence type="ECO:0000256" key="5">
    <source>
        <dbReference type="ARBA" id="ARBA00038437"/>
    </source>
</evidence>
<dbReference type="InterPro" id="IPR050079">
    <property type="entry name" value="DEAD_box_RNA_helicase"/>
</dbReference>
<dbReference type="SUPFAM" id="SSF52540">
    <property type="entry name" value="P-loop containing nucleoside triphosphate hydrolases"/>
    <property type="match status" value="1"/>
</dbReference>
<reference evidence="11 12" key="1">
    <citation type="submission" date="2017-11" db="EMBL/GenBank/DDBJ databases">
        <title>Genomic Encyclopedia of Archaeal and Bacterial Type Strains, Phase II (KMG-II): From Individual Species to Whole Genera.</title>
        <authorList>
            <person name="Goeker M."/>
        </authorList>
    </citation>
    <scope>NUCLEOTIDE SEQUENCE [LARGE SCALE GENOMIC DNA]</scope>
    <source>
        <strain evidence="11 12">DSM 27268</strain>
    </source>
</reference>
<comment type="caution">
    <text evidence="11">The sequence shown here is derived from an EMBL/GenBank/DDBJ whole genome shotgun (WGS) entry which is preliminary data.</text>
</comment>
<sequence length="599" mass="68165">MNGACDLHASFILANKSGETKRNAYLCRLFYIMHMQTELSFQSLGISEPLLAGIRDMGFEHPTPVQQLAIPKLIAQPTDSIVLAQTGTGKTAAFGLPLLQHIDTSARHIQALILSPTRELALQITQDLRDMGKYLPGLHIVTVYGGSSIQQQIRQLRQGAQIVVATPGRLMDLMQRQALQLQSVQWVILDEADEMLNMGFRDDIHFILQHASQRQCCWLFSATMPAEIRQIIRQFMHEPAEIVVGTKNTVASGISHEYYVTHAQHKLETLRRLIDFYPELYGIVFTRTKAEAQEISDRLIRMGYEAEALHGDLSQAQRDKVMERFRAKAIQILLATDVAARGIDVENITHVIHFGLPDDLESYTHRSGRTARAGRTGISISIIHLHEMEKLRRLEKMLHIRFIRRSIPSGQQICEKQLYHYFEQLKQIDPSQTDIRIYLQAIKSSLDELSKEDLIERMAAFEFQHLLKHYAQAKDLNVPLPEARLVNRNNSRNASFQAERPAEGNWITFRLNAGRAHGLYKASLLQWLLDYTRLPKSAIGKLIILDQYSLIELDAQADLQALHKLQGTYPQGLNESAPAEILLTKRMPRARTSAIRENR</sequence>